<organism evidence="2 3">
    <name type="scientific">Streptomyces globisporus</name>
    <dbReference type="NCBI Taxonomy" id="1908"/>
    <lineage>
        <taxon>Bacteria</taxon>
        <taxon>Bacillati</taxon>
        <taxon>Actinomycetota</taxon>
        <taxon>Actinomycetes</taxon>
        <taxon>Kitasatosporales</taxon>
        <taxon>Streptomycetaceae</taxon>
        <taxon>Streptomyces</taxon>
    </lineage>
</organism>
<protein>
    <submittedName>
        <fullName evidence="2">Uncharacterized protein</fullName>
    </submittedName>
</protein>
<reference evidence="2" key="1">
    <citation type="submission" date="2022-03" db="EMBL/GenBank/DDBJ databases">
        <authorList>
            <person name="Leyn A S."/>
        </authorList>
    </citation>
    <scope>NUCLEOTIDE SEQUENCE</scope>
    <source>
        <strain evidence="2">Streptomyces globisporus 4-3</strain>
    </source>
</reference>
<feature type="region of interest" description="Disordered" evidence="1">
    <location>
        <begin position="1"/>
        <end position="47"/>
    </location>
</feature>
<sequence>MLDGRAGQQPRTSSSERHAVPGGERDISPSGNGRVDSGLLVKLSRPQ</sequence>
<comment type="caution">
    <text evidence="2">The sequence shown here is derived from an EMBL/GenBank/DDBJ whole genome shotgun (WGS) entry which is preliminary data.</text>
</comment>
<dbReference type="Proteomes" id="UP001154015">
    <property type="component" value="Unassembled WGS sequence"/>
</dbReference>
<keyword evidence="3" id="KW-1185">Reference proteome</keyword>
<evidence type="ECO:0000256" key="1">
    <source>
        <dbReference type="SAM" id="MobiDB-lite"/>
    </source>
</evidence>
<accession>A0ABN8V0X6</accession>
<evidence type="ECO:0000313" key="2">
    <source>
        <dbReference type="EMBL" id="CAH9416192.1"/>
    </source>
</evidence>
<name>A0ABN8V0X6_STRGL</name>
<feature type="compositionally biased region" description="Basic and acidic residues" evidence="1">
    <location>
        <begin position="14"/>
        <end position="27"/>
    </location>
</feature>
<evidence type="ECO:0000313" key="3">
    <source>
        <dbReference type="Proteomes" id="UP001154015"/>
    </source>
</evidence>
<gene>
    <name evidence="2" type="ORF">SGL43_03215</name>
</gene>
<proteinExistence type="predicted"/>
<dbReference type="EMBL" id="CAKXYP010000008">
    <property type="protein sequence ID" value="CAH9416192.1"/>
    <property type="molecule type" value="Genomic_DNA"/>
</dbReference>